<evidence type="ECO:0000313" key="2">
    <source>
        <dbReference type="EMBL" id="CAH0730743.1"/>
    </source>
</evidence>
<gene>
    <name evidence="2" type="ORF">BINO364_LOCUS15691</name>
</gene>
<sequence>MEEIMKVLKTIQDDIKIQKIEITNIKEAIVEEINSNINKKIENLERKTQGLEKVIEEQKTIIDKMENQLKRRNVIIFGLEEKEKQYKELEEKIISIINTSMKIPCEKRDIEYVKRIGVKKDGKIRPVLITTNTMGLKIDILRNSKYLKERGLYIKEDYTQKVLQRRKELQEEYRSRKQKGEKIVMRRDKIVTLYTKQENNLFTKEYNHTNTNKRKPIFSPETEKTPKRNILNTAKKNKTLESYLVSPSTSNLAQN</sequence>
<evidence type="ECO:0000256" key="1">
    <source>
        <dbReference type="SAM" id="Coils"/>
    </source>
</evidence>
<organism evidence="2 3">
    <name type="scientific">Brenthis ino</name>
    <name type="common">lesser marbled fritillary</name>
    <dbReference type="NCBI Taxonomy" id="405034"/>
    <lineage>
        <taxon>Eukaryota</taxon>
        <taxon>Metazoa</taxon>
        <taxon>Ecdysozoa</taxon>
        <taxon>Arthropoda</taxon>
        <taxon>Hexapoda</taxon>
        <taxon>Insecta</taxon>
        <taxon>Pterygota</taxon>
        <taxon>Neoptera</taxon>
        <taxon>Endopterygota</taxon>
        <taxon>Lepidoptera</taxon>
        <taxon>Glossata</taxon>
        <taxon>Ditrysia</taxon>
        <taxon>Papilionoidea</taxon>
        <taxon>Nymphalidae</taxon>
        <taxon>Heliconiinae</taxon>
        <taxon>Argynnini</taxon>
        <taxon>Brenthis</taxon>
    </lineage>
</organism>
<keyword evidence="3" id="KW-1185">Reference proteome</keyword>
<reference evidence="2" key="1">
    <citation type="submission" date="2021-12" db="EMBL/GenBank/DDBJ databases">
        <authorList>
            <person name="Martin H S."/>
        </authorList>
    </citation>
    <scope>NUCLEOTIDE SEQUENCE</scope>
</reference>
<feature type="non-terminal residue" evidence="2">
    <location>
        <position position="255"/>
    </location>
</feature>
<dbReference type="Proteomes" id="UP000838878">
    <property type="component" value="Chromosome 9"/>
</dbReference>
<proteinExistence type="predicted"/>
<evidence type="ECO:0008006" key="4">
    <source>
        <dbReference type="Google" id="ProtNLM"/>
    </source>
</evidence>
<dbReference type="OrthoDB" id="7437979at2759"/>
<keyword evidence="1" id="KW-0175">Coiled coil</keyword>
<dbReference type="EMBL" id="OV170229">
    <property type="protein sequence ID" value="CAH0730743.1"/>
    <property type="molecule type" value="Genomic_DNA"/>
</dbReference>
<dbReference type="AlphaFoldDB" id="A0A8J9V314"/>
<evidence type="ECO:0000313" key="3">
    <source>
        <dbReference type="Proteomes" id="UP000838878"/>
    </source>
</evidence>
<protein>
    <recommendedName>
        <fullName evidence="4">Endonuclease-reverse transcriptase</fullName>
    </recommendedName>
</protein>
<feature type="coiled-coil region" evidence="1">
    <location>
        <begin position="27"/>
        <end position="99"/>
    </location>
</feature>
<name>A0A8J9V314_9NEOP</name>
<accession>A0A8J9V314</accession>